<dbReference type="PROSITE" id="PS00889">
    <property type="entry name" value="CNMP_BINDING_2"/>
    <property type="match status" value="1"/>
</dbReference>
<keyword evidence="2" id="KW-0813">Transport</keyword>
<evidence type="ECO:0000256" key="2">
    <source>
        <dbReference type="ARBA" id="ARBA00022448"/>
    </source>
</evidence>
<feature type="domain" description="Cyclic nucleotide-binding" evidence="10">
    <location>
        <begin position="66"/>
        <end position="183"/>
    </location>
</feature>
<keyword evidence="13" id="KW-1185">Reference proteome</keyword>
<feature type="domain" description="F-box" evidence="11">
    <location>
        <begin position="552"/>
        <end position="599"/>
    </location>
</feature>
<feature type="region of interest" description="Disordered" evidence="9">
    <location>
        <begin position="191"/>
        <end position="232"/>
    </location>
</feature>
<dbReference type="SUPFAM" id="SSF51206">
    <property type="entry name" value="cAMP-binding domain-like"/>
    <property type="match status" value="2"/>
</dbReference>
<feature type="compositionally biased region" description="Basic and acidic residues" evidence="9">
    <location>
        <begin position="200"/>
        <end position="212"/>
    </location>
</feature>
<accession>A0ABR0K0G0</accession>
<name>A0ABR0K0G0_9EURO</name>
<dbReference type="Proteomes" id="UP001345013">
    <property type="component" value="Unassembled WGS sequence"/>
</dbReference>
<sequence>MRRHHGRAPSPYAGRTPTPPSAEVTLIRNFDHVVNPTRPARQSPLATSQFQGMPLDLVDRIRSFPLFHSAPDDFLYEIGKALKPQMHAPNDYIMTEGDDAKAMYWVVRGAVAVCSRDGESTYAELKQGSFVGEIGILMERPRTATVIARTRCLTLQLKKEDLMHILPRFPDIDRAIREEAMERLAILEKKKKQGAAPVPTERRGSKRIRDQGDEMEFDENDPNKRRKSPSLALNDVSPASALGYGLVNVRTLLKELPLFANLPPEPLHFLGLNAQPKSFPPFADIIKQNTTGRELYFVVHGEVEVIDEHDNSIRKNSLPAPAIVKARLRSGHYFGEVVSLSLAPRRTATVRSVTQVECLMIPENVLEEFWRRCPPPLRTQMEATAKQRLKTNSEDDIAMADAAQPPSMTELELDERVGKRAARPHRVTFNDAEMPAPIPPLKPDEPTSAEPLDPDPFLCEGLDSVRSRSRRGSLAPPPPDEPVPKPSAKPRRSPRGSPKSSPRGSPTSSTGPASPSTGLPTPSPLAEESTPFAFTDPFFPPRPRPATRITDGQNRGLIPDEILVLVLRYLEMHELMRLQAVSLHWQNVINKSDKLLRHLDLASYNRKVTDDLLIKTIIPFAGSRPRSIDVSNCFHLTDEGFSALVEHCGQNVTTWKMKSVWDVTANAILEMSNRAKGLVDIDLSNCRKVSDTLLARIIGWVVPQHPLQMHMMGRQSSMRNRPMLRTRIPDQQPNGAAIPPAGTVIGCPNLSTITLSYCKHVTDRTMHHLATHAASRLQSLDLTRCTTITDTGFSYWGQTIVKFTRLRKLVLADCTYLSDQAIIHLTTAAGQALRHLDLSFCCALSDTSTEVIALGCPNLELLDMSFCGSAVSDASLRSVGNHLGCLRALAVRGCVRVTGMGVDSVVEGCKLLEKFDVSQCKNLGAWTEGGGVGRWRGRGRRVKFLMMR</sequence>
<organism evidence="12 13">
    <name type="scientific">Lithohypha guttulata</name>
    <dbReference type="NCBI Taxonomy" id="1690604"/>
    <lineage>
        <taxon>Eukaryota</taxon>
        <taxon>Fungi</taxon>
        <taxon>Dikarya</taxon>
        <taxon>Ascomycota</taxon>
        <taxon>Pezizomycotina</taxon>
        <taxon>Eurotiomycetes</taxon>
        <taxon>Chaetothyriomycetidae</taxon>
        <taxon>Chaetothyriales</taxon>
        <taxon>Trichomeriaceae</taxon>
        <taxon>Lithohypha</taxon>
    </lineage>
</organism>
<dbReference type="Gene3D" id="2.60.120.10">
    <property type="entry name" value="Jelly Rolls"/>
    <property type="match status" value="2"/>
</dbReference>
<dbReference type="SUPFAM" id="SSF81383">
    <property type="entry name" value="F-box domain"/>
    <property type="match status" value="1"/>
</dbReference>
<keyword evidence="6" id="KW-0472">Membrane</keyword>
<dbReference type="PANTHER" id="PTHR45638:SF24">
    <property type="entry name" value="CYCLIC NUCLEOTIDE-BINDING DOMAIN PROTEIN (AFU_ORTHOLOGUE AFUA_2G03170)"/>
    <property type="match status" value="1"/>
</dbReference>
<feature type="region of interest" description="Disordered" evidence="9">
    <location>
        <begin position="407"/>
        <end position="553"/>
    </location>
</feature>
<evidence type="ECO:0000256" key="5">
    <source>
        <dbReference type="ARBA" id="ARBA00023065"/>
    </source>
</evidence>
<evidence type="ECO:0000256" key="7">
    <source>
        <dbReference type="ARBA" id="ARBA00023286"/>
    </source>
</evidence>
<dbReference type="PANTHER" id="PTHR45638">
    <property type="entry name" value="CYCLIC NUCLEOTIDE-GATED CATION CHANNEL SUBUNIT A"/>
    <property type="match status" value="1"/>
</dbReference>
<dbReference type="Gene3D" id="1.20.1280.50">
    <property type="match status" value="1"/>
</dbReference>
<evidence type="ECO:0000256" key="3">
    <source>
        <dbReference type="ARBA" id="ARBA00022692"/>
    </source>
</evidence>
<feature type="compositionally biased region" description="Pro residues" evidence="9">
    <location>
        <begin position="475"/>
        <end position="487"/>
    </location>
</feature>
<evidence type="ECO:0000256" key="4">
    <source>
        <dbReference type="ARBA" id="ARBA00022989"/>
    </source>
</evidence>
<dbReference type="InterPro" id="IPR057207">
    <property type="entry name" value="FBXL15_LRR"/>
</dbReference>
<dbReference type="SUPFAM" id="SSF52047">
    <property type="entry name" value="RNI-like"/>
    <property type="match status" value="1"/>
</dbReference>
<keyword evidence="3" id="KW-0812">Transmembrane</keyword>
<evidence type="ECO:0000259" key="11">
    <source>
        <dbReference type="PROSITE" id="PS50181"/>
    </source>
</evidence>
<evidence type="ECO:0000256" key="6">
    <source>
        <dbReference type="ARBA" id="ARBA00023136"/>
    </source>
</evidence>
<proteinExistence type="predicted"/>
<keyword evidence="4" id="KW-1133">Transmembrane helix</keyword>
<dbReference type="InterPro" id="IPR001810">
    <property type="entry name" value="F-box_dom"/>
</dbReference>
<evidence type="ECO:0000256" key="1">
    <source>
        <dbReference type="ARBA" id="ARBA00004141"/>
    </source>
</evidence>
<dbReference type="PROSITE" id="PS50181">
    <property type="entry name" value="FBOX"/>
    <property type="match status" value="1"/>
</dbReference>
<protein>
    <recommendedName>
        <fullName evidence="14">RNI-like protein</fullName>
    </recommendedName>
</protein>
<dbReference type="SMART" id="SM00256">
    <property type="entry name" value="FBOX"/>
    <property type="match status" value="1"/>
</dbReference>
<feature type="compositionally biased region" description="Low complexity" evidence="9">
    <location>
        <begin position="495"/>
        <end position="537"/>
    </location>
</feature>
<evidence type="ECO:0000256" key="8">
    <source>
        <dbReference type="ARBA" id="ARBA00023303"/>
    </source>
</evidence>
<dbReference type="InterPro" id="IPR032675">
    <property type="entry name" value="LRR_dom_sf"/>
</dbReference>
<dbReference type="InterPro" id="IPR006553">
    <property type="entry name" value="Leu-rich_rpt_Cys-con_subtyp"/>
</dbReference>
<dbReference type="CDD" id="cd00038">
    <property type="entry name" value="CAP_ED"/>
    <property type="match status" value="2"/>
</dbReference>
<dbReference type="SMART" id="SM00100">
    <property type="entry name" value="cNMP"/>
    <property type="match status" value="2"/>
</dbReference>
<dbReference type="Pfam" id="PF00027">
    <property type="entry name" value="cNMP_binding"/>
    <property type="match status" value="2"/>
</dbReference>
<dbReference type="InterPro" id="IPR000595">
    <property type="entry name" value="cNMP-bd_dom"/>
</dbReference>
<dbReference type="InterPro" id="IPR014710">
    <property type="entry name" value="RmlC-like_jellyroll"/>
</dbReference>
<dbReference type="Pfam" id="PF25372">
    <property type="entry name" value="DUF7885"/>
    <property type="match status" value="1"/>
</dbReference>
<gene>
    <name evidence="12" type="ORF">LTR24_008284</name>
</gene>
<reference evidence="12 13" key="1">
    <citation type="submission" date="2023-08" db="EMBL/GenBank/DDBJ databases">
        <title>Black Yeasts Isolated from many extreme environments.</title>
        <authorList>
            <person name="Coleine C."/>
            <person name="Stajich J.E."/>
            <person name="Selbmann L."/>
        </authorList>
    </citation>
    <scope>NUCLEOTIDE SEQUENCE [LARGE SCALE GENOMIC DNA]</scope>
    <source>
        <strain evidence="12 13">CCFEE 5885</strain>
    </source>
</reference>
<evidence type="ECO:0000313" key="13">
    <source>
        <dbReference type="Proteomes" id="UP001345013"/>
    </source>
</evidence>
<evidence type="ECO:0000256" key="9">
    <source>
        <dbReference type="SAM" id="MobiDB-lite"/>
    </source>
</evidence>
<keyword evidence="5" id="KW-0406">Ion transport</keyword>
<dbReference type="InterPro" id="IPR036047">
    <property type="entry name" value="F-box-like_dom_sf"/>
</dbReference>
<keyword evidence="8" id="KW-0407">Ion channel</keyword>
<dbReference type="EMBL" id="JAVRRG010000140">
    <property type="protein sequence ID" value="KAK5081119.1"/>
    <property type="molecule type" value="Genomic_DNA"/>
</dbReference>
<feature type="domain" description="Cyclic nucleotide-binding" evidence="10">
    <location>
        <begin position="258"/>
        <end position="387"/>
    </location>
</feature>
<comment type="caution">
    <text evidence="12">The sequence shown here is derived from an EMBL/GenBank/DDBJ whole genome shotgun (WGS) entry which is preliminary data.</text>
</comment>
<dbReference type="SMART" id="SM00367">
    <property type="entry name" value="LRR_CC"/>
    <property type="match status" value="8"/>
</dbReference>
<dbReference type="CDD" id="cd09917">
    <property type="entry name" value="F-box_SF"/>
    <property type="match status" value="1"/>
</dbReference>
<feature type="region of interest" description="Disordered" evidence="9">
    <location>
        <begin position="1"/>
        <end position="21"/>
    </location>
</feature>
<evidence type="ECO:0008006" key="14">
    <source>
        <dbReference type="Google" id="ProtNLM"/>
    </source>
</evidence>
<evidence type="ECO:0000259" key="10">
    <source>
        <dbReference type="PROSITE" id="PS50042"/>
    </source>
</evidence>
<dbReference type="InterPro" id="IPR050866">
    <property type="entry name" value="CNG_cation_channel"/>
</dbReference>
<evidence type="ECO:0000313" key="12">
    <source>
        <dbReference type="EMBL" id="KAK5081119.1"/>
    </source>
</evidence>
<comment type="subcellular location">
    <subcellularLocation>
        <location evidence="1">Membrane</location>
        <topology evidence="1">Multi-pass membrane protein</topology>
    </subcellularLocation>
</comment>
<dbReference type="InterPro" id="IPR018490">
    <property type="entry name" value="cNMP-bd_dom_sf"/>
</dbReference>
<dbReference type="InterPro" id="IPR018488">
    <property type="entry name" value="cNMP-bd_CS"/>
</dbReference>
<keyword evidence="7" id="KW-1071">Ligand-gated ion channel</keyword>
<dbReference type="Pfam" id="PF16643">
    <property type="entry name" value="cNMPbd_u2"/>
    <property type="match status" value="1"/>
</dbReference>
<dbReference type="Gene3D" id="3.80.10.10">
    <property type="entry name" value="Ribonuclease Inhibitor"/>
    <property type="match status" value="2"/>
</dbReference>
<dbReference type="Pfam" id="PF12937">
    <property type="entry name" value="F-box-like"/>
    <property type="match status" value="1"/>
</dbReference>
<dbReference type="PROSITE" id="PS50042">
    <property type="entry name" value="CNMP_BINDING_3"/>
    <property type="match status" value="2"/>
</dbReference>